<dbReference type="GO" id="GO:0016020">
    <property type="term" value="C:membrane"/>
    <property type="evidence" value="ECO:0007669"/>
    <property type="project" value="TreeGrafter"/>
</dbReference>
<sequence>MFMFMFAQQKHFFLRINHQLASIIQLNSNMFLLNICVLAGLMLSLPQCTYQSCEEGKPKECLDAEFAPGTNLAGEGFDITSLERKGAFVIDTNLWKRKDNRCTLCSNPYLENKKQKLPLSVVDWRAKQSCNANVASTVYRSSEALVTSSISSVDNNWQANLDVQAGKKGGSLMLAGSQSKLADYSMEKTKNDKFSFTSQSMSCEYYSYRVSGTPKLHKEFRKAVKQLPKIYSPQYKQRFYKLIDNFGTHYITKVKLGGSVQSVTSIRQCQASLNGLSVEEVGMCLEAEASASVKDSKLGTQAKHCQKDMEKSESKTSFSGFFNDRFTEIKGGHTTEPDLLFSADKNPSAYKEWLTTLAQNPDIFTYSLESLHELLPTKDPVRKNLRSAISHYILEKGLWRNCSDRCQAGIKSDSRDPCVCQCHNDPAVNQDCCPTRKGMARVVITVQRASDLWGDHTTATDGYVKVSFNGQLVRRSAVIHNNNNPHWGTIIDLGTQDLSAGHVVRFEMWDQDSNWDDDLLGQCEQILSAGVREDVCVLQHGKLFYKFDVRCAPSLSGGSCTDYKPSPMSSSLKSLYVSRHAQPVPKPILLKMGVFVDETSSGRNQSQTFDVI</sequence>
<gene>
    <name evidence="4" type="primary">LOC115576395</name>
</gene>
<evidence type="ECO:0000313" key="4">
    <source>
        <dbReference type="Ensembl" id="ENSSAUP00010060167.1"/>
    </source>
</evidence>
<dbReference type="GO" id="GO:0001771">
    <property type="term" value="P:immunological synapse formation"/>
    <property type="evidence" value="ECO:0007669"/>
    <property type="project" value="TreeGrafter"/>
</dbReference>
<dbReference type="AlphaFoldDB" id="A0A671YFR2"/>
<reference evidence="4" key="2">
    <citation type="submission" date="2025-08" db="UniProtKB">
        <authorList>
            <consortium name="Ensembl"/>
        </authorList>
    </citation>
    <scope>IDENTIFICATION</scope>
</reference>
<dbReference type="PROSITE" id="PS50004">
    <property type="entry name" value="C2"/>
    <property type="match status" value="1"/>
</dbReference>
<dbReference type="Proteomes" id="UP000472265">
    <property type="component" value="Chromosome 23"/>
</dbReference>
<dbReference type="GO" id="GO:0001913">
    <property type="term" value="P:T cell mediated cytotoxicity"/>
    <property type="evidence" value="ECO:0007669"/>
    <property type="project" value="TreeGrafter"/>
</dbReference>
<dbReference type="SMART" id="SM00239">
    <property type="entry name" value="C2"/>
    <property type="match status" value="1"/>
</dbReference>
<proteinExistence type="predicted"/>
<evidence type="ECO:0000313" key="5">
    <source>
        <dbReference type="Proteomes" id="UP000472265"/>
    </source>
</evidence>
<dbReference type="PANTHER" id="PTHR46096:SF3">
    <property type="entry name" value="PERFORIN-1"/>
    <property type="match status" value="1"/>
</dbReference>
<dbReference type="CDD" id="cd04032">
    <property type="entry name" value="C2_Perforin"/>
    <property type="match status" value="1"/>
</dbReference>
<evidence type="ECO:0000259" key="3">
    <source>
        <dbReference type="PROSITE" id="PS51412"/>
    </source>
</evidence>
<reference evidence="4" key="1">
    <citation type="submission" date="2021-04" db="EMBL/GenBank/DDBJ databases">
        <authorList>
            <consortium name="Wellcome Sanger Institute Data Sharing"/>
        </authorList>
    </citation>
    <scope>NUCLEOTIDE SEQUENCE [LARGE SCALE GENOMIC DNA]</scope>
</reference>
<dbReference type="SMART" id="SM00457">
    <property type="entry name" value="MACPF"/>
    <property type="match status" value="1"/>
</dbReference>
<organism evidence="4 5">
    <name type="scientific">Sparus aurata</name>
    <name type="common">Gilthead sea bream</name>
    <dbReference type="NCBI Taxonomy" id="8175"/>
    <lineage>
        <taxon>Eukaryota</taxon>
        <taxon>Metazoa</taxon>
        <taxon>Chordata</taxon>
        <taxon>Craniata</taxon>
        <taxon>Vertebrata</taxon>
        <taxon>Euteleostomi</taxon>
        <taxon>Actinopterygii</taxon>
        <taxon>Neopterygii</taxon>
        <taxon>Teleostei</taxon>
        <taxon>Neoteleostei</taxon>
        <taxon>Acanthomorphata</taxon>
        <taxon>Eupercaria</taxon>
        <taxon>Spariformes</taxon>
        <taxon>Sparidae</taxon>
        <taxon>Sparus</taxon>
    </lineage>
</organism>
<keyword evidence="1" id="KW-0732">Signal</keyword>
<dbReference type="GO" id="GO:0051607">
    <property type="term" value="P:defense response to virus"/>
    <property type="evidence" value="ECO:0007669"/>
    <property type="project" value="TreeGrafter"/>
</dbReference>
<dbReference type="GeneTree" id="ENSGT00940000164067"/>
<evidence type="ECO:0000259" key="2">
    <source>
        <dbReference type="PROSITE" id="PS50004"/>
    </source>
</evidence>
<dbReference type="GO" id="GO:0005509">
    <property type="term" value="F:calcium ion binding"/>
    <property type="evidence" value="ECO:0007669"/>
    <property type="project" value="InterPro"/>
</dbReference>
<evidence type="ECO:0000256" key="1">
    <source>
        <dbReference type="ARBA" id="ARBA00022729"/>
    </source>
</evidence>
<dbReference type="PROSITE" id="PS51412">
    <property type="entry name" value="MACPF_2"/>
    <property type="match status" value="1"/>
</dbReference>
<dbReference type="InterPro" id="IPR052784">
    <property type="entry name" value="Perforin-1_pore-forming"/>
</dbReference>
<dbReference type="GO" id="GO:0140911">
    <property type="term" value="F:pore-forming activity"/>
    <property type="evidence" value="ECO:0007669"/>
    <property type="project" value="InterPro"/>
</dbReference>
<reference evidence="4" key="3">
    <citation type="submission" date="2025-09" db="UniProtKB">
        <authorList>
            <consortium name="Ensembl"/>
        </authorList>
    </citation>
    <scope>IDENTIFICATION</scope>
</reference>
<dbReference type="PANTHER" id="PTHR46096">
    <property type="entry name" value="PERFORIN-1"/>
    <property type="match status" value="1"/>
</dbReference>
<dbReference type="InterPro" id="IPR000008">
    <property type="entry name" value="C2_dom"/>
</dbReference>
<dbReference type="Pfam" id="PF00168">
    <property type="entry name" value="C2"/>
    <property type="match status" value="1"/>
</dbReference>
<dbReference type="Gene3D" id="2.60.40.150">
    <property type="entry name" value="C2 domain"/>
    <property type="match status" value="1"/>
</dbReference>
<dbReference type="Pfam" id="PF01823">
    <property type="entry name" value="MACPF"/>
    <property type="match status" value="1"/>
</dbReference>
<accession>A0A671YFR2</accession>
<dbReference type="GO" id="GO:0022829">
    <property type="term" value="F:wide pore channel activity"/>
    <property type="evidence" value="ECO:0007669"/>
    <property type="project" value="TreeGrafter"/>
</dbReference>
<dbReference type="Ensembl" id="ENSSAUT00010063104.1">
    <property type="protein sequence ID" value="ENSSAUP00010060167.1"/>
    <property type="gene ID" value="ENSSAUG00010024403.1"/>
</dbReference>
<feature type="domain" description="MACPF" evidence="3">
    <location>
        <begin position="57"/>
        <end position="400"/>
    </location>
</feature>
<protein>
    <submittedName>
        <fullName evidence="4">Perforin 1.9</fullName>
    </submittedName>
</protein>
<dbReference type="InterPro" id="IPR037300">
    <property type="entry name" value="Perforin-1_C2"/>
</dbReference>
<dbReference type="SUPFAM" id="SSF49562">
    <property type="entry name" value="C2 domain (Calcium/lipid-binding domain, CaLB)"/>
    <property type="match status" value="1"/>
</dbReference>
<feature type="domain" description="C2" evidence="2">
    <location>
        <begin position="422"/>
        <end position="540"/>
    </location>
</feature>
<name>A0A671YFR2_SPAAU</name>
<dbReference type="InterPro" id="IPR035892">
    <property type="entry name" value="C2_domain_sf"/>
</dbReference>
<dbReference type="InterPro" id="IPR020864">
    <property type="entry name" value="MACPF"/>
</dbReference>
<keyword evidence="5" id="KW-1185">Reference proteome</keyword>